<evidence type="ECO:0000313" key="2">
    <source>
        <dbReference type="EMBL" id="KAG6422157.1"/>
    </source>
</evidence>
<name>A0A8X8ZYP0_SALSN</name>
<comment type="caution">
    <text evidence="2">The sequence shown here is derived from an EMBL/GenBank/DDBJ whole genome shotgun (WGS) entry which is preliminary data.</text>
</comment>
<sequence length="237" mass="25609">MWKSPADSPSFAGCDPSRGRGKYQSPKLSDGTRISGINFNENFLPILSNSVYQPNQIATAAESFAPLSEKRQANGCRLFGIELLDQSHIDDTSPAIQSESAIEDSHVPLDAEYEQQHSGPSDCKPSDAPSVSCDPDKSCLGSPHDAHTRQIRSCTKVHLQGIGVGRAVDLTSIVYHITVHSNAARVRFDVAMRPNLGSSSCLMQLLALKNILQPLNLVTDGIGKWSMTMVDGDETNS</sequence>
<accession>A0A8X8ZYP0</accession>
<dbReference type="EMBL" id="PNBA02000006">
    <property type="protein sequence ID" value="KAG6422157.1"/>
    <property type="molecule type" value="Genomic_DNA"/>
</dbReference>
<keyword evidence="3" id="KW-1185">Reference proteome</keyword>
<reference evidence="2" key="1">
    <citation type="submission" date="2018-01" db="EMBL/GenBank/DDBJ databases">
        <authorList>
            <person name="Mao J.F."/>
        </authorList>
    </citation>
    <scope>NUCLEOTIDE SEQUENCE</scope>
    <source>
        <strain evidence="2">Huo1</strain>
        <tissue evidence="2">Leaf</tissue>
    </source>
</reference>
<proteinExistence type="predicted"/>
<evidence type="ECO:0000313" key="3">
    <source>
        <dbReference type="Proteomes" id="UP000298416"/>
    </source>
</evidence>
<feature type="region of interest" description="Disordered" evidence="1">
    <location>
        <begin position="1"/>
        <end position="30"/>
    </location>
</feature>
<organism evidence="2">
    <name type="scientific">Salvia splendens</name>
    <name type="common">Scarlet sage</name>
    <dbReference type="NCBI Taxonomy" id="180675"/>
    <lineage>
        <taxon>Eukaryota</taxon>
        <taxon>Viridiplantae</taxon>
        <taxon>Streptophyta</taxon>
        <taxon>Embryophyta</taxon>
        <taxon>Tracheophyta</taxon>
        <taxon>Spermatophyta</taxon>
        <taxon>Magnoliopsida</taxon>
        <taxon>eudicotyledons</taxon>
        <taxon>Gunneridae</taxon>
        <taxon>Pentapetalae</taxon>
        <taxon>asterids</taxon>
        <taxon>lamiids</taxon>
        <taxon>Lamiales</taxon>
        <taxon>Lamiaceae</taxon>
        <taxon>Nepetoideae</taxon>
        <taxon>Mentheae</taxon>
        <taxon>Salviinae</taxon>
        <taxon>Salvia</taxon>
        <taxon>Salvia subgen. Calosphace</taxon>
        <taxon>core Calosphace</taxon>
    </lineage>
</organism>
<dbReference type="Proteomes" id="UP000298416">
    <property type="component" value="Unassembled WGS sequence"/>
</dbReference>
<evidence type="ECO:0000256" key="1">
    <source>
        <dbReference type="SAM" id="MobiDB-lite"/>
    </source>
</evidence>
<gene>
    <name evidence="2" type="ORF">SASPL_118720</name>
</gene>
<dbReference type="AlphaFoldDB" id="A0A8X8ZYP0"/>
<reference evidence="2" key="2">
    <citation type="submission" date="2020-08" db="EMBL/GenBank/DDBJ databases">
        <title>Plant Genome Project.</title>
        <authorList>
            <person name="Zhang R.-G."/>
        </authorList>
    </citation>
    <scope>NUCLEOTIDE SEQUENCE</scope>
    <source>
        <strain evidence="2">Huo1</strain>
        <tissue evidence="2">Leaf</tissue>
    </source>
</reference>
<protein>
    <submittedName>
        <fullName evidence="2">Uncharacterized protein</fullName>
    </submittedName>
</protein>